<dbReference type="InterPro" id="IPR002933">
    <property type="entry name" value="Peptidase_M20"/>
</dbReference>
<protein>
    <submittedName>
        <fullName evidence="7">Acetylornithine deacetylase/succinyl-diaminopimelate desuccinylase-like protein</fullName>
    </submittedName>
</protein>
<name>A0A4Q7VUI7_9BURK</name>
<dbReference type="Pfam" id="PF07687">
    <property type="entry name" value="M20_dimer"/>
    <property type="match status" value="1"/>
</dbReference>
<dbReference type="PANTHER" id="PTHR43808:SF17">
    <property type="entry name" value="PEPTIDASE M20"/>
    <property type="match status" value="1"/>
</dbReference>
<evidence type="ECO:0000256" key="2">
    <source>
        <dbReference type="ARBA" id="ARBA00022723"/>
    </source>
</evidence>
<proteinExistence type="predicted"/>
<dbReference type="PANTHER" id="PTHR43808">
    <property type="entry name" value="ACETYLORNITHINE DEACETYLASE"/>
    <property type="match status" value="1"/>
</dbReference>
<dbReference type="InterPro" id="IPR036264">
    <property type="entry name" value="Bact_exopeptidase_dim_dom"/>
</dbReference>
<keyword evidence="2" id="KW-0479">Metal-binding</keyword>
<dbReference type="PROSITE" id="PS00758">
    <property type="entry name" value="ARGE_DAPE_CPG2_1"/>
    <property type="match status" value="1"/>
</dbReference>
<evidence type="ECO:0000256" key="1">
    <source>
        <dbReference type="ARBA" id="ARBA00001947"/>
    </source>
</evidence>
<feature type="signal peptide" evidence="5">
    <location>
        <begin position="1"/>
        <end position="28"/>
    </location>
</feature>
<evidence type="ECO:0000256" key="5">
    <source>
        <dbReference type="SAM" id="SignalP"/>
    </source>
</evidence>
<dbReference type="InterPro" id="IPR050072">
    <property type="entry name" value="Peptidase_M20A"/>
</dbReference>
<dbReference type="InterPro" id="IPR001261">
    <property type="entry name" value="ArgE/DapE_CS"/>
</dbReference>
<dbReference type="Proteomes" id="UP000293398">
    <property type="component" value="Unassembled WGS sequence"/>
</dbReference>
<keyword evidence="3" id="KW-0378">Hydrolase</keyword>
<accession>A0A4Q7VUI7</accession>
<feature type="chain" id="PRO_5020930504" evidence="5">
    <location>
        <begin position="29"/>
        <end position="440"/>
    </location>
</feature>
<keyword evidence="8" id="KW-1185">Reference proteome</keyword>
<keyword evidence="4" id="KW-0862">Zinc</keyword>
<dbReference type="AlphaFoldDB" id="A0A4Q7VUI7"/>
<dbReference type="GO" id="GO:0046872">
    <property type="term" value="F:metal ion binding"/>
    <property type="evidence" value="ECO:0007669"/>
    <property type="project" value="UniProtKB-KW"/>
</dbReference>
<dbReference type="EMBL" id="SHKO01000001">
    <property type="protein sequence ID" value="RZU00304.1"/>
    <property type="molecule type" value="Genomic_DNA"/>
</dbReference>
<organism evidence="7 8">
    <name type="scientific">Advenella incenata</name>
    <dbReference type="NCBI Taxonomy" id="267800"/>
    <lineage>
        <taxon>Bacteria</taxon>
        <taxon>Pseudomonadati</taxon>
        <taxon>Pseudomonadota</taxon>
        <taxon>Betaproteobacteria</taxon>
        <taxon>Burkholderiales</taxon>
        <taxon>Alcaligenaceae</taxon>
    </lineage>
</organism>
<sequence length="440" mass="46164">MLSQMKLFRISRLCIGVSAALAMSAAVAQPQDVKATLALLNESKQVKVLMTALEKDHDRTIEDLRSITEVEAPPFKEKTRAEYVLKRFKAVGLTDAALDSAGNVVGIRKGSGKGPTLLVSAHLDTVFPEGTDVKVKEEKGRLLAPGIGDDTRGLAVLISWIKALNEHKVATVGDIMFVANVGEEGLGNLRGMKALFKEHKNIDGMVGLEPGEGDKVLTQGTGSHRYEVSFKGPGGHSFGAFGKVPSAIHAMGRAIAHIGDVQVPTDPKTTFTVGTVGGGTSVNTIAGDAKMAVDIRSNETPSLLEAEKNIMAAIEKGVKQENERWKSDAKITFDAKLIGDRPAGTTPPDSVIVTASLESIALAGGKGQTRAGSTDANVPMSLNIPAVILGSGGKSGGSHSLKEWFDPTDAWKGSQISFITVLSLVGVDGVSEPLLKSAAK</sequence>
<comment type="caution">
    <text evidence="7">The sequence shown here is derived from an EMBL/GenBank/DDBJ whole genome shotgun (WGS) entry which is preliminary data.</text>
</comment>
<gene>
    <name evidence="7" type="ORF">EV681_2112</name>
</gene>
<keyword evidence="5" id="KW-0732">Signal</keyword>
<comment type="cofactor">
    <cofactor evidence="1">
        <name>Zn(2+)</name>
        <dbReference type="ChEBI" id="CHEBI:29105"/>
    </cofactor>
</comment>
<evidence type="ECO:0000259" key="6">
    <source>
        <dbReference type="Pfam" id="PF07687"/>
    </source>
</evidence>
<reference evidence="7 8" key="1">
    <citation type="submission" date="2019-02" db="EMBL/GenBank/DDBJ databases">
        <title>Genomic Encyclopedia of Type Strains, Phase IV (KMG-IV): sequencing the most valuable type-strain genomes for metagenomic binning, comparative biology and taxonomic classification.</title>
        <authorList>
            <person name="Goeker M."/>
        </authorList>
    </citation>
    <scope>NUCLEOTIDE SEQUENCE [LARGE SCALE GENOMIC DNA]</scope>
    <source>
        <strain evidence="7 8">DSM 23814</strain>
    </source>
</reference>
<evidence type="ECO:0000313" key="7">
    <source>
        <dbReference type="EMBL" id="RZU00304.1"/>
    </source>
</evidence>
<dbReference type="InterPro" id="IPR011650">
    <property type="entry name" value="Peptidase_M20_dimer"/>
</dbReference>
<dbReference type="SUPFAM" id="SSF55031">
    <property type="entry name" value="Bacterial exopeptidase dimerisation domain"/>
    <property type="match status" value="1"/>
</dbReference>
<feature type="domain" description="Peptidase M20 dimerisation" evidence="6">
    <location>
        <begin position="222"/>
        <end position="319"/>
    </location>
</feature>
<dbReference type="SUPFAM" id="SSF53187">
    <property type="entry name" value="Zn-dependent exopeptidases"/>
    <property type="match status" value="1"/>
</dbReference>
<dbReference type="GO" id="GO:0016787">
    <property type="term" value="F:hydrolase activity"/>
    <property type="evidence" value="ECO:0007669"/>
    <property type="project" value="UniProtKB-KW"/>
</dbReference>
<evidence type="ECO:0000256" key="4">
    <source>
        <dbReference type="ARBA" id="ARBA00022833"/>
    </source>
</evidence>
<evidence type="ECO:0000313" key="8">
    <source>
        <dbReference type="Proteomes" id="UP000293398"/>
    </source>
</evidence>
<dbReference type="Pfam" id="PF01546">
    <property type="entry name" value="Peptidase_M20"/>
    <property type="match status" value="1"/>
</dbReference>
<dbReference type="Gene3D" id="3.40.630.10">
    <property type="entry name" value="Zn peptidases"/>
    <property type="match status" value="1"/>
</dbReference>
<dbReference type="Gene3D" id="3.30.70.360">
    <property type="match status" value="1"/>
</dbReference>
<evidence type="ECO:0000256" key="3">
    <source>
        <dbReference type="ARBA" id="ARBA00022801"/>
    </source>
</evidence>